<dbReference type="SMART" id="SM00443">
    <property type="entry name" value="G_patch"/>
    <property type="match status" value="1"/>
</dbReference>
<gene>
    <name evidence="3" type="ORF">CPUR_00203</name>
</gene>
<dbReference type="OrthoDB" id="20282at2759"/>
<dbReference type="AlphaFoldDB" id="M1W8T2"/>
<dbReference type="STRING" id="1111077.M1W8T2"/>
<dbReference type="VEuPathDB" id="FungiDB:CPUR_00203"/>
<feature type="compositionally biased region" description="Polar residues" evidence="1">
    <location>
        <begin position="103"/>
        <end position="123"/>
    </location>
</feature>
<evidence type="ECO:0000256" key="1">
    <source>
        <dbReference type="SAM" id="MobiDB-lite"/>
    </source>
</evidence>
<protein>
    <recommendedName>
        <fullName evidence="2">G-patch domain-containing protein</fullName>
    </recommendedName>
</protein>
<dbReference type="Pfam" id="PF01585">
    <property type="entry name" value="G-patch"/>
    <property type="match status" value="1"/>
</dbReference>
<feature type="domain" description="G-patch" evidence="2">
    <location>
        <begin position="163"/>
        <end position="211"/>
    </location>
</feature>
<sequence>MQFCDVNNSPGSTATGLPNLIPSDAMRRLRDESNDDHDVDEDIPLHHKKPFGSGLKRQRVEFVRATESDNGVTFIGKSETKSTAGDLYASIVLGDHKPKPDSAPTTRLGTQQTHSASSSRVAENTSTCSVCYLPIMTSVKEHEASMAHQVKMPHAHPPSALDRSRMGLRALESLGWDPDARRGLGREGEGVRYPIKAKAKDDTLGVGARVTDKAKQEPPPPPRKLTSKELKAAVARDKQRAERLQAEIYGRIDIESYLGRTMDE</sequence>
<evidence type="ECO:0000313" key="3">
    <source>
        <dbReference type="EMBL" id="CCE26734.1"/>
    </source>
</evidence>
<organism evidence="3 4">
    <name type="scientific">Claviceps purpurea (strain 20.1)</name>
    <name type="common">Ergot fungus</name>
    <name type="synonym">Sphacelia segetum</name>
    <dbReference type="NCBI Taxonomy" id="1111077"/>
    <lineage>
        <taxon>Eukaryota</taxon>
        <taxon>Fungi</taxon>
        <taxon>Dikarya</taxon>
        <taxon>Ascomycota</taxon>
        <taxon>Pezizomycotina</taxon>
        <taxon>Sordariomycetes</taxon>
        <taxon>Hypocreomycetidae</taxon>
        <taxon>Hypocreales</taxon>
        <taxon>Clavicipitaceae</taxon>
        <taxon>Claviceps</taxon>
    </lineage>
</organism>
<feature type="compositionally biased region" description="Acidic residues" evidence="1">
    <location>
        <begin position="33"/>
        <end position="42"/>
    </location>
</feature>
<dbReference type="Proteomes" id="UP000016801">
    <property type="component" value="Unassembled WGS sequence"/>
</dbReference>
<proteinExistence type="predicted"/>
<feature type="compositionally biased region" description="Polar residues" evidence="1">
    <location>
        <begin position="1"/>
        <end position="16"/>
    </location>
</feature>
<dbReference type="HOGENOM" id="CLU_079943_0_0_1"/>
<keyword evidence="4" id="KW-1185">Reference proteome</keyword>
<accession>M1W8T2</accession>
<evidence type="ECO:0000259" key="2">
    <source>
        <dbReference type="PROSITE" id="PS50174"/>
    </source>
</evidence>
<feature type="region of interest" description="Disordered" evidence="1">
    <location>
        <begin position="201"/>
        <end position="230"/>
    </location>
</feature>
<feature type="region of interest" description="Disordered" evidence="1">
    <location>
        <begin position="93"/>
        <end position="123"/>
    </location>
</feature>
<feature type="region of interest" description="Disordered" evidence="1">
    <location>
        <begin position="1"/>
        <end position="51"/>
    </location>
</feature>
<dbReference type="PROSITE" id="PS50174">
    <property type="entry name" value="G_PATCH"/>
    <property type="match status" value="1"/>
</dbReference>
<dbReference type="eggNOG" id="KOG2384">
    <property type="taxonomic scope" value="Eukaryota"/>
</dbReference>
<dbReference type="GO" id="GO:0003676">
    <property type="term" value="F:nucleic acid binding"/>
    <property type="evidence" value="ECO:0007669"/>
    <property type="project" value="InterPro"/>
</dbReference>
<reference evidence="3 4" key="1">
    <citation type="journal article" date="2013" name="PLoS Genet.">
        <title>Plant-symbiotic fungi as chemical engineers: Multi-genome analysis of the Clavicipitaceae reveals dynamics of alkaloid loci.</title>
        <authorList>
            <person name="Schardl C.L."/>
            <person name="Young C.A."/>
            <person name="Hesse U."/>
            <person name="Amyotte S.G."/>
            <person name="Andreeva K."/>
            <person name="Calie P.J."/>
            <person name="Fleetwood D.J."/>
            <person name="Haws D.C."/>
            <person name="Moore N."/>
            <person name="Oeser B."/>
            <person name="Panaccione D.G."/>
            <person name="Schweri K.K."/>
            <person name="Voisey C.R."/>
            <person name="Farman M.L."/>
            <person name="Jaromczyk J.W."/>
            <person name="Roe B.A."/>
            <person name="O'Sullivan D.M."/>
            <person name="Scott B."/>
            <person name="Tudzynski P."/>
            <person name="An Z."/>
            <person name="Arnaoudova E.G."/>
            <person name="Bullock C.T."/>
            <person name="Charlton N.D."/>
            <person name="Chen L."/>
            <person name="Cox M."/>
            <person name="Dinkins R.D."/>
            <person name="Florea S."/>
            <person name="Glenn A.E."/>
            <person name="Gordon A."/>
            <person name="Gueldener U."/>
            <person name="Harris D.R."/>
            <person name="Hollin W."/>
            <person name="Jaromczyk J."/>
            <person name="Johnson R.D."/>
            <person name="Khan A.K."/>
            <person name="Leistner E."/>
            <person name="Leuchtmann A."/>
            <person name="Li C."/>
            <person name="Liu J."/>
            <person name="Liu J."/>
            <person name="Liu M."/>
            <person name="Mace W."/>
            <person name="Machado C."/>
            <person name="Nagabhyru P."/>
            <person name="Pan J."/>
            <person name="Schmid J."/>
            <person name="Sugawara K."/>
            <person name="Steiner U."/>
            <person name="Takach J.E."/>
            <person name="Tanaka E."/>
            <person name="Webb J.S."/>
            <person name="Wilson E.V."/>
            <person name="Wiseman J.L."/>
            <person name="Yoshida R."/>
            <person name="Zeng Z."/>
        </authorList>
    </citation>
    <scope>NUCLEOTIDE SEQUENCE [LARGE SCALE GENOMIC DNA]</scope>
    <source>
        <strain evidence="3 4">20.1</strain>
    </source>
</reference>
<dbReference type="InterPro" id="IPR000467">
    <property type="entry name" value="G_patch_dom"/>
</dbReference>
<dbReference type="InterPro" id="IPR039146">
    <property type="entry name" value="GPANK1"/>
</dbReference>
<dbReference type="PANTHER" id="PTHR20923:SF1">
    <property type="entry name" value="G PATCH DOMAIN AND ANKYRIN REPEAT-CONTAINING PROTEIN 1"/>
    <property type="match status" value="1"/>
</dbReference>
<comment type="caution">
    <text evidence="3">The sequence shown here is derived from an EMBL/GenBank/DDBJ whole genome shotgun (WGS) entry which is preliminary data.</text>
</comment>
<name>M1W8T2_CLAP2</name>
<dbReference type="EMBL" id="CAGA01000001">
    <property type="protein sequence ID" value="CCE26734.1"/>
    <property type="molecule type" value="Genomic_DNA"/>
</dbReference>
<evidence type="ECO:0000313" key="4">
    <source>
        <dbReference type="Proteomes" id="UP000016801"/>
    </source>
</evidence>
<dbReference type="PANTHER" id="PTHR20923">
    <property type="entry name" value="BAT4 PROTEIN-RELATED"/>
    <property type="match status" value="1"/>
</dbReference>